<dbReference type="PIRSF" id="PIRSF037238">
    <property type="entry name" value="Carboxypeptidase_G2"/>
    <property type="match status" value="1"/>
</dbReference>
<dbReference type="InterPro" id="IPR017150">
    <property type="entry name" value="Pept_M20_glutamate_carboxypep"/>
</dbReference>
<gene>
    <name evidence="5" type="ORF">GR183_06165</name>
</gene>
<dbReference type="SUPFAM" id="SSF53187">
    <property type="entry name" value="Zn-dependent exopeptidases"/>
    <property type="match status" value="1"/>
</dbReference>
<dbReference type="RefSeq" id="WP_160774698.1">
    <property type="nucleotide sequence ID" value="NZ_WUMV01000002.1"/>
</dbReference>
<dbReference type="GO" id="GO:0046872">
    <property type="term" value="F:metal ion binding"/>
    <property type="evidence" value="ECO:0007669"/>
    <property type="project" value="UniProtKB-KW"/>
</dbReference>
<evidence type="ECO:0000256" key="1">
    <source>
        <dbReference type="ARBA" id="ARBA00022723"/>
    </source>
</evidence>
<comment type="caution">
    <text evidence="5">The sequence shown here is derived from an EMBL/GenBank/DDBJ whole genome shotgun (WGS) entry which is preliminary data.</text>
</comment>
<dbReference type="InterPro" id="IPR011650">
    <property type="entry name" value="Peptidase_M20_dimer"/>
</dbReference>
<dbReference type="PANTHER" id="PTHR43808">
    <property type="entry name" value="ACETYLORNITHINE DEACETYLASE"/>
    <property type="match status" value="1"/>
</dbReference>
<dbReference type="PANTHER" id="PTHR43808:SF9">
    <property type="entry name" value="BLL0789 PROTEIN"/>
    <property type="match status" value="1"/>
</dbReference>
<keyword evidence="1" id="KW-0479">Metal-binding</keyword>
<feature type="active site" description="Proton acceptor" evidence="3">
    <location>
        <position position="143"/>
    </location>
</feature>
<dbReference type="InterPro" id="IPR036264">
    <property type="entry name" value="Bact_exopeptidase_dim_dom"/>
</dbReference>
<dbReference type="Gene3D" id="3.40.630.10">
    <property type="entry name" value="Zn peptidases"/>
    <property type="match status" value="1"/>
</dbReference>
<dbReference type="Pfam" id="PF07687">
    <property type="entry name" value="M20_dimer"/>
    <property type="match status" value="1"/>
</dbReference>
<proteinExistence type="predicted"/>
<accession>A0A7X3S762</accession>
<dbReference type="CDD" id="cd03885">
    <property type="entry name" value="M20_CPDG2"/>
    <property type="match status" value="1"/>
</dbReference>
<dbReference type="Proteomes" id="UP000433101">
    <property type="component" value="Unassembled WGS sequence"/>
</dbReference>
<dbReference type="GO" id="GO:0016787">
    <property type="term" value="F:hydrolase activity"/>
    <property type="evidence" value="ECO:0007669"/>
    <property type="project" value="UniProtKB-KW"/>
</dbReference>
<dbReference type="InterPro" id="IPR002933">
    <property type="entry name" value="Peptidase_M20"/>
</dbReference>
<dbReference type="Gene3D" id="3.30.70.360">
    <property type="match status" value="1"/>
</dbReference>
<dbReference type="InterPro" id="IPR050072">
    <property type="entry name" value="Peptidase_M20A"/>
</dbReference>
<evidence type="ECO:0000256" key="2">
    <source>
        <dbReference type="ARBA" id="ARBA00022801"/>
    </source>
</evidence>
<organism evidence="5 6">
    <name type="scientific">Stappia sediminis</name>
    <dbReference type="NCBI Taxonomy" id="2692190"/>
    <lineage>
        <taxon>Bacteria</taxon>
        <taxon>Pseudomonadati</taxon>
        <taxon>Pseudomonadota</taxon>
        <taxon>Alphaproteobacteria</taxon>
        <taxon>Hyphomicrobiales</taxon>
        <taxon>Stappiaceae</taxon>
        <taxon>Stappia</taxon>
    </lineage>
</organism>
<name>A0A7X3S762_9HYPH</name>
<keyword evidence="6" id="KW-1185">Reference proteome</keyword>
<feature type="domain" description="Peptidase M20 dimerisation" evidence="4">
    <location>
        <begin position="178"/>
        <end position="270"/>
    </location>
</feature>
<protein>
    <submittedName>
        <fullName evidence="5">M20/M25/M40 family metallo-hydrolase</fullName>
    </submittedName>
</protein>
<evidence type="ECO:0000313" key="5">
    <source>
        <dbReference type="EMBL" id="MXN64483.1"/>
    </source>
</evidence>
<dbReference type="Pfam" id="PF01546">
    <property type="entry name" value="Peptidase_M20"/>
    <property type="match status" value="1"/>
</dbReference>
<dbReference type="SUPFAM" id="SSF55031">
    <property type="entry name" value="Bacterial exopeptidase dimerisation domain"/>
    <property type="match status" value="1"/>
</dbReference>
<reference evidence="5 6" key="1">
    <citation type="submission" date="2019-12" db="EMBL/GenBank/DDBJ databases">
        <authorList>
            <person name="Li M."/>
        </authorList>
    </citation>
    <scope>NUCLEOTIDE SEQUENCE [LARGE SCALE GENOMIC DNA]</scope>
    <source>
        <strain evidence="5 6">GBMRC 2046</strain>
    </source>
</reference>
<keyword evidence="2 5" id="KW-0378">Hydrolase</keyword>
<evidence type="ECO:0000256" key="3">
    <source>
        <dbReference type="PIRSR" id="PIRSR037238-1"/>
    </source>
</evidence>
<dbReference type="AlphaFoldDB" id="A0A7X3S762"/>
<evidence type="ECO:0000313" key="6">
    <source>
        <dbReference type="Proteomes" id="UP000433101"/>
    </source>
</evidence>
<sequence>MAEPDVEALVEGINRWVEVETNTPDAADLDRLMGIVAGEASGFGAGIKRFPGRSGRGGHLLVRSPWGGLDEPYILTLSHLDTVHPKGTLSTTLPIRRDGDKLYGPGVCDMKAGAYIALDAMRRIAEGRKSAPLPVWHLFTSDEEIGSPTSQALIEELGERAKYCIVTEPARNGGHIVTARKGVARFELIVEGRPSHAGARHHDGRSAIKELAHQILTLEAMTDYERGITVNVGVIQGGTGSNVIAQHARADIDLRVPTAQAGEEMVAKITGLKPQTDGCTVTVTGGMNRPPFEQSEASRRLFAHAAGLAEEIGFELIGEHTGGGSDGNFIADKVATIDGMGADGDGVHTLNEHIFVSSLVPRMTLIKRLYETLE</sequence>
<dbReference type="EMBL" id="WUMV01000002">
    <property type="protein sequence ID" value="MXN64483.1"/>
    <property type="molecule type" value="Genomic_DNA"/>
</dbReference>
<evidence type="ECO:0000259" key="4">
    <source>
        <dbReference type="Pfam" id="PF07687"/>
    </source>
</evidence>
<feature type="active site" evidence="3">
    <location>
        <position position="81"/>
    </location>
</feature>